<evidence type="ECO:0000256" key="1">
    <source>
        <dbReference type="ARBA" id="ARBA00022741"/>
    </source>
</evidence>
<dbReference type="InterPro" id="IPR017441">
    <property type="entry name" value="Protein_kinase_ATP_BS"/>
</dbReference>
<dbReference type="PANTHER" id="PTHR45756:SF1">
    <property type="entry name" value="PROTEIN KINASE DOMAIN CONTAINING PROTEIN"/>
    <property type="match status" value="1"/>
</dbReference>
<dbReference type="InterPro" id="IPR000719">
    <property type="entry name" value="Prot_kinase_dom"/>
</dbReference>
<dbReference type="Gene3D" id="1.10.510.10">
    <property type="entry name" value="Transferase(Phosphotransferase) domain 1"/>
    <property type="match status" value="1"/>
</dbReference>
<dbReference type="InterPro" id="IPR011009">
    <property type="entry name" value="Kinase-like_dom_sf"/>
</dbReference>
<gene>
    <name evidence="6" type="ORF">EIN_404940</name>
</gene>
<dbReference type="EC" id="2.7.12.2" evidence="6"/>
<keyword evidence="7" id="KW-1185">Reference proteome</keyword>
<dbReference type="OMA" id="RMGTPHF"/>
<dbReference type="PIRSF" id="PIRSF000654">
    <property type="entry name" value="Integrin-linked_kinase"/>
    <property type="match status" value="1"/>
</dbReference>
<dbReference type="GO" id="GO:0004708">
    <property type="term" value="F:MAP kinase kinase activity"/>
    <property type="evidence" value="ECO:0007669"/>
    <property type="project" value="UniProtKB-EC"/>
</dbReference>
<dbReference type="PANTHER" id="PTHR45756">
    <property type="entry name" value="PALMITOYLTRANSFERASE"/>
    <property type="match status" value="1"/>
</dbReference>
<keyword evidence="4" id="KW-0723">Serine/threonine-protein kinase</keyword>
<dbReference type="SMART" id="SM00220">
    <property type="entry name" value="S_TKc"/>
    <property type="match status" value="1"/>
</dbReference>
<proteinExistence type="inferred from homology"/>
<dbReference type="GO" id="GO:0005524">
    <property type="term" value="F:ATP binding"/>
    <property type="evidence" value="ECO:0007669"/>
    <property type="project" value="UniProtKB-UniRule"/>
</dbReference>
<dbReference type="GO" id="GO:0004674">
    <property type="term" value="F:protein serine/threonine kinase activity"/>
    <property type="evidence" value="ECO:0007669"/>
    <property type="project" value="UniProtKB-KW"/>
</dbReference>
<dbReference type="InterPro" id="IPR008271">
    <property type="entry name" value="Ser/Thr_kinase_AS"/>
</dbReference>
<evidence type="ECO:0000313" key="6">
    <source>
        <dbReference type="EMBL" id="ELP90080.1"/>
    </source>
</evidence>
<dbReference type="PROSITE" id="PS00107">
    <property type="entry name" value="PROTEIN_KINASE_ATP"/>
    <property type="match status" value="1"/>
</dbReference>
<evidence type="ECO:0000313" key="7">
    <source>
        <dbReference type="Proteomes" id="UP000014680"/>
    </source>
</evidence>
<feature type="binding site" evidence="3">
    <location>
        <position position="70"/>
    </location>
    <ligand>
        <name>ATP</name>
        <dbReference type="ChEBI" id="CHEBI:30616"/>
    </ligand>
</feature>
<evidence type="ECO:0000256" key="4">
    <source>
        <dbReference type="RuleBase" id="RU000304"/>
    </source>
</evidence>
<dbReference type="OrthoDB" id="4062651at2759"/>
<dbReference type="AlphaFoldDB" id="A0A0A1U6Y0"/>
<reference evidence="6 7" key="1">
    <citation type="submission" date="2012-10" db="EMBL/GenBank/DDBJ databases">
        <authorList>
            <person name="Zafar N."/>
            <person name="Inman J."/>
            <person name="Hall N."/>
            <person name="Lorenzi H."/>
            <person name="Caler E."/>
        </authorList>
    </citation>
    <scope>NUCLEOTIDE SEQUENCE [LARGE SCALE GENOMIC DNA]</scope>
    <source>
        <strain evidence="6 7">IP1</strain>
    </source>
</reference>
<accession>A0A0A1U6Y0</accession>
<protein>
    <submittedName>
        <fullName evidence="6">Tyrosine protein kinase, putative</fullName>
        <ecNumber evidence="6">2.7.12.2</ecNumber>
    </submittedName>
</protein>
<dbReference type="PROSITE" id="PS50011">
    <property type="entry name" value="PROTEIN_KINASE_DOM"/>
    <property type="match status" value="1"/>
</dbReference>
<evidence type="ECO:0000259" key="5">
    <source>
        <dbReference type="PROSITE" id="PS50011"/>
    </source>
</evidence>
<dbReference type="Proteomes" id="UP000014680">
    <property type="component" value="Unassembled WGS sequence"/>
</dbReference>
<organism evidence="6 7">
    <name type="scientific">Entamoeba invadens IP1</name>
    <dbReference type="NCBI Taxonomy" id="370355"/>
    <lineage>
        <taxon>Eukaryota</taxon>
        <taxon>Amoebozoa</taxon>
        <taxon>Evosea</taxon>
        <taxon>Archamoebae</taxon>
        <taxon>Mastigamoebida</taxon>
        <taxon>Entamoebidae</taxon>
        <taxon>Entamoeba</taxon>
    </lineage>
</organism>
<dbReference type="RefSeq" id="XP_004256851.1">
    <property type="nucleotide sequence ID" value="XM_004256803.1"/>
</dbReference>
<dbReference type="PROSITE" id="PS00108">
    <property type="entry name" value="PROTEIN_KINASE_ST"/>
    <property type="match status" value="1"/>
</dbReference>
<comment type="similarity">
    <text evidence="4">Belongs to the protein kinase superfamily.</text>
</comment>
<sequence>MRLSNEVALSVFNIEEDKRVVKTLTLSATTKLTTRLDPDELILNAESIGEGSFAVVYLGLFRGNAVAVKKMKDIANPQQIADFEKEIVMMDKFRSEYIIHFYGAVFFTNNVSVVTEYAEYGSFANLRKKDNEKNVISVSMKIRIKILKDASRGIQYLHTNGILHRDVKPDNILVVSLKDDQVINGKLADFGSARNTNMMMTNMTFTKGIGTPKYMAPEVLEGLKHYNKPADIYSFGITMYEGITWRDPYPKENFKFAWCIAEYVDKGGRPERVECLTNEMYGIINETWDQDKQKRIKIDVLVEKLETLYTTI</sequence>
<dbReference type="KEGG" id="eiv:EIN_404940"/>
<keyword evidence="1 3" id="KW-0547">Nucleotide-binding</keyword>
<keyword evidence="6" id="KW-0418">Kinase</keyword>
<dbReference type="InterPro" id="IPR053215">
    <property type="entry name" value="TKL_Ser/Thr_kinase"/>
</dbReference>
<name>A0A0A1U6Y0_ENTIV</name>
<feature type="domain" description="Protein kinase" evidence="5">
    <location>
        <begin position="42"/>
        <end position="308"/>
    </location>
</feature>
<dbReference type="VEuPathDB" id="AmoebaDB:EIN_404940"/>
<dbReference type="GeneID" id="14889009"/>
<dbReference type="Pfam" id="PF00069">
    <property type="entry name" value="Pkinase"/>
    <property type="match status" value="1"/>
</dbReference>
<dbReference type="EMBL" id="KB206537">
    <property type="protein sequence ID" value="ELP90080.1"/>
    <property type="molecule type" value="Genomic_DNA"/>
</dbReference>
<evidence type="ECO:0000256" key="3">
    <source>
        <dbReference type="PROSITE-ProRule" id="PRU10141"/>
    </source>
</evidence>
<evidence type="ECO:0000256" key="2">
    <source>
        <dbReference type="ARBA" id="ARBA00022840"/>
    </source>
</evidence>
<dbReference type="Gene3D" id="3.30.200.20">
    <property type="entry name" value="Phosphorylase Kinase, domain 1"/>
    <property type="match status" value="1"/>
</dbReference>
<keyword evidence="6" id="KW-0808">Transferase</keyword>
<dbReference type="SUPFAM" id="SSF56112">
    <property type="entry name" value="Protein kinase-like (PK-like)"/>
    <property type="match status" value="1"/>
</dbReference>
<keyword evidence="2 3" id="KW-0067">ATP-binding</keyword>